<evidence type="ECO:0000313" key="1">
    <source>
        <dbReference type="EMBL" id="RWX48065.1"/>
    </source>
</evidence>
<accession>A0A3S3UE38</accession>
<gene>
    <name evidence="1" type="ORF">H206_05358</name>
</gene>
<dbReference type="Proteomes" id="UP000287853">
    <property type="component" value="Unassembled WGS sequence"/>
</dbReference>
<reference evidence="1 2" key="1">
    <citation type="submission" date="2017-01" db="EMBL/GenBank/DDBJ databases">
        <title>The cable genome- insights into the physiology and evolution of filamentous bacteria capable of sulfide oxidation via long distance electron transfer.</title>
        <authorList>
            <person name="Schreiber L."/>
            <person name="Bjerg J.T."/>
            <person name="Boggild A."/>
            <person name="Van De Vossenberg J."/>
            <person name="Meysman F."/>
            <person name="Nielsen L.P."/>
            <person name="Schramm A."/>
            <person name="Kjeldsen K.U."/>
        </authorList>
    </citation>
    <scope>NUCLEOTIDE SEQUENCE [LARGE SCALE GENOMIC DNA]</scope>
    <source>
        <strain evidence="1">MCF</strain>
    </source>
</reference>
<organism evidence="1 2">
    <name type="scientific">Candidatus Electrothrix aarhusensis</name>
    <dbReference type="NCBI Taxonomy" id="1859131"/>
    <lineage>
        <taxon>Bacteria</taxon>
        <taxon>Pseudomonadati</taxon>
        <taxon>Thermodesulfobacteriota</taxon>
        <taxon>Desulfobulbia</taxon>
        <taxon>Desulfobulbales</taxon>
        <taxon>Desulfobulbaceae</taxon>
        <taxon>Candidatus Electrothrix</taxon>
    </lineage>
</organism>
<comment type="caution">
    <text evidence="1">The sequence shown here is derived from an EMBL/GenBank/DDBJ whole genome shotgun (WGS) entry which is preliminary data.</text>
</comment>
<evidence type="ECO:0000313" key="2">
    <source>
        <dbReference type="Proteomes" id="UP000287853"/>
    </source>
</evidence>
<proteinExistence type="predicted"/>
<keyword evidence="2" id="KW-1185">Reference proteome</keyword>
<dbReference type="EMBL" id="MTKO01000008">
    <property type="protein sequence ID" value="RWX48065.1"/>
    <property type="molecule type" value="Genomic_DNA"/>
</dbReference>
<protein>
    <submittedName>
        <fullName evidence="1">Uncharacterized protein</fullName>
    </submittedName>
</protein>
<name>A0A3S3UE38_9BACT</name>
<sequence length="89" mass="9290">MLGKPEQGQGSGAFKIGDLTTVKHRLDFTDQAGKILLADVTVADPEAFTHRAEMGRGVKTGLITGSSENGTECCAHRAFTVGATDVDAL</sequence>
<dbReference type="AlphaFoldDB" id="A0A3S3UE38"/>